<feature type="transmembrane region" description="Helical" evidence="7">
    <location>
        <begin position="44"/>
        <end position="61"/>
    </location>
</feature>
<feature type="transmembrane region" description="Helical" evidence="7">
    <location>
        <begin position="259"/>
        <end position="278"/>
    </location>
</feature>
<dbReference type="Proteomes" id="UP000033047">
    <property type="component" value="Unassembled WGS sequence"/>
</dbReference>
<dbReference type="InterPro" id="IPR050833">
    <property type="entry name" value="Poly_Biosynth_Transport"/>
</dbReference>
<evidence type="ECO:0000313" key="8">
    <source>
        <dbReference type="EMBL" id="KKB56835.1"/>
    </source>
</evidence>
<sequence length="484" mass="55020">MAEETLKDKTAKGLFWGGISNGIQQLLNVLFGLILARILDANDYGMVGMLAIFTAIASTIQESGFTSALTNQKEIRHEDYNAVFWFSVLTGISFYIILFFCAPLIANFYDKPELVNLSRVVFLGFLVGGFGIASNAYLFKTLMTKERAKIDVASSLVSGIVGIILAINGYAYTGLAIQATVYVGIGSFLKLYYAPWHPTFQIDFLPLRKMFNFSSKLILTNIFTQINNNIFSVIIGKFYNPTQLGYYSQGLKWKNMGDLLIGGVINNIAQPVLVQVSGEIERQRKVFRKLVRFGAFISFPTMLGLAFIAKDFISILLGEKWLPSVPFLQVFCLWGAVAFLWLLYTNLLLSHNKSNVYLYGVVSIGLVQLVLIIFLLPLGIYQMVFGYIISYYIALLYWHYNCNKILKISLFVLIKDMFPYLLFSILSIMIAYFITNLFFNIYIVLILKILITASVYVFLLWYFDSVIFKELFSFVLRRINHKVI</sequence>
<feature type="transmembrane region" description="Helical" evidence="7">
    <location>
        <begin position="150"/>
        <end position="170"/>
    </location>
</feature>
<feature type="transmembrane region" description="Helical" evidence="7">
    <location>
        <begin position="321"/>
        <end position="344"/>
    </location>
</feature>
<keyword evidence="4 7" id="KW-0812">Transmembrane</keyword>
<comment type="subcellular location">
    <subcellularLocation>
        <location evidence="1">Cell membrane</location>
        <topology evidence="1">Multi-pass membrane protein</topology>
    </subcellularLocation>
</comment>
<dbReference type="Pfam" id="PF13440">
    <property type="entry name" value="Polysacc_synt_3"/>
    <property type="match status" value="1"/>
</dbReference>
<dbReference type="RefSeq" id="WP_046145717.1">
    <property type="nucleotide sequence ID" value="NZ_KQ033912.1"/>
</dbReference>
<feature type="transmembrane region" description="Helical" evidence="7">
    <location>
        <begin position="117"/>
        <end position="138"/>
    </location>
</feature>
<dbReference type="CDD" id="cd13127">
    <property type="entry name" value="MATE_tuaB_like"/>
    <property type="match status" value="1"/>
</dbReference>
<keyword evidence="6 7" id="KW-0472">Membrane</keyword>
<dbReference type="PANTHER" id="PTHR30250">
    <property type="entry name" value="PST FAMILY PREDICTED COLANIC ACID TRANSPORTER"/>
    <property type="match status" value="1"/>
</dbReference>
<keyword evidence="3" id="KW-1003">Cell membrane</keyword>
<organism evidence="8 9">
    <name type="scientific">Parabacteroides goldsteinii DSM 19448 = WAL 12034</name>
    <dbReference type="NCBI Taxonomy" id="927665"/>
    <lineage>
        <taxon>Bacteria</taxon>
        <taxon>Pseudomonadati</taxon>
        <taxon>Bacteroidota</taxon>
        <taxon>Bacteroidia</taxon>
        <taxon>Bacteroidales</taxon>
        <taxon>Tannerellaceae</taxon>
        <taxon>Parabacteroides</taxon>
    </lineage>
</organism>
<dbReference type="PATRIC" id="fig|927665.4.peg.1520"/>
<dbReference type="AlphaFoldDB" id="A0A0F5JGZ2"/>
<dbReference type="GO" id="GO:0005886">
    <property type="term" value="C:plasma membrane"/>
    <property type="evidence" value="ECO:0007669"/>
    <property type="project" value="UniProtKB-SubCell"/>
</dbReference>
<feature type="transmembrane region" description="Helical" evidence="7">
    <location>
        <begin position="176"/>
        <end position="196"/>
    </location>
</feature>
<evidence type="ECO:0000256" key="3">
    <source>
        <dbReference type="ARBA" id="ARBA00022475"/>
    </source>
</evidence>
<keyword evidence="5 7" id="KW-1133">Transmembrane helix</keyword>
<feature type="transmembrane region" description="Helical" evidence="7">
    <location>
        <begin position="441"/>
        <end position="463"/>
    </location>
</feature>
<feature type="transmembrane region" description="Helical" evidence="7">
    <location>
        <begin position="418"/>
        <end position="435"/>
    </location>
</feature>
<evidence type="ECO:0000256" key="5">
    <source>
        <dbReference type="ARBA" id="ARBA00022989"/>
    </source>
</evidence>
<dbReference type="HOGENOM" id="CLU_026911_5_2_10"/>
<feature type="transmembrane region" description="Helical" evidence="7">
    <location>
        <begin position="356"/>
        <end position="374"/>
    </location>
</feature>
<proteinExistence type="inferred from homology"/>
<feature type="transmembrane region" description="Helical" evidence="7">
    <location>
        <begin position="82"/>
        <end position="105"/>
    </location>
</feature>
<evidence type="ECO:0000256" key="1">
    <source>
        <dbReference type="ARBA" id="ARBA00004651"/>
    </source>
</evidence>
<dbReference type="PANTHER" id="PTHR30250:SF10">
    <property type="entry name" value="LIPOPOLYSACCHARIDE BIOSYNTHESIS PROTEIN WZXC"/>
    <property type="match status" value="1"/>
</dbReference>
<accession>A0A0F5JGZ2</accession>
<feature type="transmembrane region" description="Helical" evidence="7">
    <location>
        <begin position="14"/>
        <end position="38"/>
    </location>
</feature>
<evidence type="ECO:0000256" key="2">
    <source>
        <dbReference type="ARBA" id="ARBA00007430"/>
    </source>
</evidence>
<feature type="transmembrane region" description="Helical" evidence="7">
    <location>
        <begin position="217"/>
        <end position="239"/>
    </location>
</feature>
<comment type="caution">
    <text evidence="8">The sequence shown here is derived from an EMBL/GenBank/DDBJ whole genome shotgun (WGS) entry which is preliminary data.</text>
</comment>
<reference evidence="8 9" key="1">
    <citation type="submission" date="2013-04" db="EMBL/GenBank/DDBJ databases">
        <title>The Genome Sequence of Parabacteroides goldsteinii DSM 19448.</title>
        <authorList>
            <consortium name="The Broad Institute Genomics Platform"/>
            <person name="Earl A."/>
            <person name="Ward D."/>
            <person name="Feldgarden M."/>
            <person name="Gevers D."/>
            <person name="Martens E."/>
            <person name="Sakamoto M."/>
            <person name="Benno Y."/>
            <person name="Song Y."/>
            <person name="Liu C."/>
            <person name="Lee J."/>
            <person name="Bolanos M."/>
            <person name="Vaisanen M.L."/>
            <person name="Finegold S.M."/>
            <person name="Walker B."/>
            <person name="Young S."/>
            <person name="Zeng Q."/>
            <person name="Gargeya S."/>
            <person name="Fitzgerald M."/>
            <person name="Haas B."/>
            <person name="Abouelleil A."/>
            <person name="Allen A.W."/>
            <person name="Alvarado L."/>
            <person name="Arachchi H.M."/>
            <person name="Berlin A.M."/>
            <person name="Chapman S.B."/>
            <person name="Gainer-Dewar J."/>
            <person name="Goldberg J."/>
            <person name="Griggs A."/>
            <person name="Gujja S."/>
            <person name="Hansen M."/>
            <person name="Howarth C."/>
            <person name="Imamovic A."/>
            <person name="Ireland A."/>
            <person name="Larimer J."/>
            <person name="McCowan C."/>
            <person name="Murphy C."/>
            <person name="Pearson M."/>
            <person name="Poon T.W."/>
            <person name="Priest M."/>
            <person name="Roberts A."/>
            <person name="Saif S."/>
            <person name="Shea T."/>
            <person name="Sisk P."/>
            <person name="Sykes S."/>
            <person name="Wortman J."/>
            <person name="Nusbaum C."/>
            <person name="Birren B."/>
        </authorList>
    </citation>
    <scope>NUCLEOTIDE SEQUENCE [LARGE SCALE GENOMIC DNA]</scope>
    <source>
        <strain evidence="8 9">DSM 19448</strain>
    </source>
</reference>
<feature type="transmembrane region" description="Helical" evidence="7">
    <location>
        <begin position="380"/>
        <end position="398"/>
    </location>
</feature>
<dbReference type="STRING" id="927665.HMPREF1535_01487"/>
<evidence type="ECO:0000256" key="6">
    <source>
        <dbReference type="ARBA" id="ARBA00023136"/>
    </source>
</evidence>
<dbReference type="EMBL" id="AQHV01000010">
    <property type="protein sequence ID" value="KKB56835.1"/>
    <property type="molecule type" value="Genomic_DNA"/>
</dbReference>
<feature type="transmembrane region" description="Helical" evidence="7">
    <location>
        <begin position="290"/>
        <end position="309"/>
    </location>
</feature>
<name>A0A0F5JGZ2_9BACT</name>
<evidence type="ECO:0000256" key="7">
    <source>
        <dbReference type="SAM" id="Phobius"/>
    </source>
</evidence>
<gene>
    <name evidence="8" type="ORF">HMPREF1535_01487</name>
</gene>
<evidence type="ECO:0000313" key="9">
    <source>
        <dbReference type="Proteomes" id="UP000033047"/>
    </source>
</evidence>
<protein>
    <submittedName>
        <fullName evidence="8">Uncharacterized protein</fullName>
    </submittedName>
</protein>
<comment type="similarity">
    <text evidence="2">Belongs to the polysaccharide synthase family.</text>
</comment>
<evidence type="ECO:0000256" key="4">
    <source>
        <dbReference type="ARBA" id="ARBA00022692"/>
    </source>
</evidence>